<dbReference type="Proteomes" id="UP001165524">
    <property type="component" value="Unassembled WGS sequence"/>
</dbReference>
<dbReference type="EMBL" id="JALKII010000003">
    <property type="protein sequence ID" value="MCK0537466.1"/>
    <property type="molecule type" value="Genomic_DNA"/>
</dbReference>
<dbReference type="PIRSF" id="PIRSF006281">
    <property type="entry name" value="MdoG"/>
    <property type="match status" value="1"/>
</dbReference>
<dbReference type="SUPFAM" id="SSF81296">
    <property type="entry name" value="E set domains"/>
    <property type="match status" value="1"/>
</dbReference>
<dbReference type="PANTHER" id="PTHR30504">
    <property type="entry name" value="GLUCANS BIOSYNTHESIS PROTEIN"/>
    <property type="match status" value="1"/>
</dbReference>
<accession>A0ABT0E6J9</accession>
<dbReference type="RefSeq" id="WP_246950976.1">
    <property type="nucleotide sequence ID" value="NZ_JALKII010000003.1"/>
</dbReference>
<dbReference type="Pfam" id="PF04349">
    <property type="entry name" value="MdoG"/>
    <property type="match status" value="1"/>
</dbReference>
<evidence type="ECO:0000313" key="7">
    <source>
        <dbReference type="EMBL" id="MCK0537466.1"/>
    </source>
</evidence>
<keyword evidence="8" id="KW-1185">Reference proteome</keyword>
<gene>
    <name evidence="7" type="ORF">MU846_07050</name>
</gene>
<feature type="signal peptide" evidence="5">
    <location>
        <begin position="1"/>
        <end position="21"/>
    </location>
</feature>
<evidence type="ECO:0000259" key="6">
    <source>
        <dbReference type="Pfam" id="PF04349"/>
    </source>
</evidence>
<proteinExistence type="inferred from homology"/>
<sequence length="522" mass="59001">MIYRVLPGLLACLLFSAPAVASELVLESSRNTDAGALFQRIEERARALAAERFQAPAVTVPEALATIDYQQYRAIRFKPEQALWRGQSLFEIQLFHPGFLYQEPVQINLVEDNRAVQLPFRRELFRYDGPAAPLADIASEELGYAGFRVHYPINTAEHKDEFLVFQGASYFRLVGPGQSYGISARGLAIDTAEPRGEKFPVFREFWLFRPQPEEPRLRLFALLDSPSVAGAYWIEIAPGAPTSMRVDARLFARKDIGKLGIAPLTSMFHHGENSTRFVDDFRPEVHDSDGLQVLTGEGEWIWRPLGNPGVLRVTSMQDSSPAGFGLLQRDRRFEHYQDLEAAYERRPGLWVTPEHDWGKGRVELVEIPTDSEVNDNIVAYWVPDAPLKAGESRRFAYQLRTVEKTVPDHALAAVLRTRIGWAAVPGEPDPPPRSVRQFVVDFRGGELPSLAAQAPLRPVLSHPVGEVRDLHVRQLPDGNTWRVSFKLDPQEHDVVDMRLHLALKDQRLSEVWSYLWAADAME</sequence>
<name>A0ABT0E6J9_9GAMM</name>
<comment type="similarity">
    <text evidence="3">Belongs to the OpgD/OpgG family.</text>
</comment>
<dbReference type="Gene3D" id="2.70.98.10">
    <property type="match status" value="1"/>
</dbReference>
<dbReference type="InterPro" id="IPR007444">
    <property type="entry name" value="Glucan_biosyn_MdoG_C"/>
</dbReference>
<comment type="pathway">
    <text evidence="2">Glycan metabolism; osmoregulated periplasmic glucan (OPG) biosynthesis.</text>
</comment>
<organism evidence="7 8">
    <name type="scientific">Alcanivorax quisquiliarum</name>
    <dbReference type="NCBI Taxonomy" id="2933565"/>
    <lineage>
        <taxon>Bacteria</taxon>
        <taxon>Pseudomonadati</taxon>
        <taxon>Pseudomonadota</taxon>
        <taxon>Gammaproteobacteria</taxon>
        <taxon>Oceanospirillales</taxon>
        <taxon>Alcanivoracaceae</taxon>
        <taxon>Alcanivorax</taxon>
    </lineage>
</organism>
<comment type="subcellular location">
    <subcellularLocation>
        <location evidence="1">Periplasm</location>
    </subcellularLocation>
</comment>
<dbReference type="InterPro" id="IPR011013">
    <property type="entry name" value="Gal_mutarotase_sf_dom"/>
</dbReference>
<evidence type="ECO:0000256" key="2">
    <source>
        <dbReference type="ARBA" id="ARBA00005001"/>
    </source>
</evidence>
<dbReference type="SUPFAM" id="SSF74650">
    <property type="entry name" value="Galactose mutarotase-like"/>
    <property type="match status" value="1"/>
</dbReference>
<dbReference type="InterPro" id="IPR014756">
    <property type="entry name" value="Ig_E-set"/>
</dbReference>
<dbReference type="InterPro" id="IPR013783">
    <property type="entry name" value="Ig-like_fold"/>
</dbReference>
<reference evidence="7" key="1">
    <citation type="submission" date="2022-04" db="EMBL/GenBank/DDBJ databases">
        <title>Alcanivorax sp. CY1518 draft genome sequence.</title>
        <authorList>
            <person name="Zhao G."/>
            <person name="An M."/>
        </authorList>
    </citation>
    <scope>NUCLEOTIDE SEQUENCE</scope>
    <source>
        <strain evidence="7">CY1518</strain>
    </source>
</reference>
<dbReference type="Gene3D" id="2.60.40.10">
    <property type="entry name" value="Immunoglobulins"/>
    <property type="match status" value="1"/>
</dbReference>
<feature type="domain" description="Glucan biosynthesis periplasmic MdoG C-terminal" evidence="6">
    <location>
        <begin position="38"/>
        <end position="516"/>
    </location>
</feature>
<evidence type="ECO:0000256" key="5">
    <source>
        <dbReference type="SAM" id="SignalP"/>
    </source>
</evidence>
<evidence type="ECO:0000313" key="8">
    <source>
        <dbReference type="Proteomes" id="UP001165524"/>
    </source>
</evidence>
<keyword evidence="5" id="KW-0732">Signal</keyword>
<feature type="chain" id="PRO_5045326162" evidence="5">
    <location>
        <begin position="22"/>
        <end position="522"/>
    </location>
</feature>
<dbReference type="InterPro" id="IPR014438">
    <property type="entry name" value="Glucan_biosyn_MdoG/MdoD"/>
</dbReference>
<protein>
    <submittedName>
        <fullName evidence="7">Glucan biosynthesis protein</fullName>
    </submittedName>
</protein>
<evidence type="ECO:0000256" key="1">
    <source>
        <dbReference type="ARBA" id="ARBA00004418"/>
    </source>
</evidence>
<dbReference type="InterPro" id="IPR014718">
    <property type="entry name" value="GH-type_carb-bd"/>
</dbReference>
<keyword evidence="4" id="KW-0574">Periplasm</keyword>
<dbReference type="PANTHER" id="PTHR30504:SF2">
    <property type="entry name" value="GLUCANS BIOSYNTHESIS PROTEIN G"/>
    <property type="match status" value="1"/>
</dbReference>
<evidence type="ECO:0000256" key="3">
    <source>
        <dbReference type="ARBA" id="ARBA00009284"/>
    </source>
</evidence>
<comment type="caution">
    <text evidence="7">The sequence shown here is derived from an EMBL/GenBank/DDBJ whole genome shotgun (WGS) entry which is preliminary data.</text>
</comment>
<evidence type="ECO:0000256" key="4">
    <source>
        <dbReference type="ARBA" id="ARBA00022764"/>
    </source>
</evidence>